<evidence type="ECO:0000256" key="1">
    <source>
        <dbReference type="SAM" id="Phobius"/>
    </source>
</evidence>
<organism evidence="3 4">
    <name type="scientific">Ideonella dechloratans</name>
    <dbReference type="NCBI Taxonomy" id="36863"/>
    <lineage>
        <taxon>Bacteria</taxon>
        <taxon>Pseudomonadati</taxon>
        <taxon>Pseudomonadota</taxon>
        <taxon>Betaproteobacteria</taxon>
        <taxon>Burkholderiales</taxon>
        <taxon>Sphaerotilaceae</taxon>
        <taxon>Ideonella</taxon>
    </lineage>
</organism>
<accession>A0A643FH78</accession>
<dbReference type="Pfam" id="PF13400">
    <property type="entry name" value="Tad"/>
    <property type="match status" value="1"/>
</dbReference>
<reference evidence="3 4" key="1">
    <citation type="submission" date="2019-09" db="EMBL/GenBank/DDBJ databases">
        <title>Draft genome sequences of 48 bacterial type strains from the CCUG.</title>
        <authorList>
            <person name="Tunovic T."/>
            <person name="Pineiro-Iglesias B."/>
            <person name="Unosson C."/>
            <person name="Inganas E."/>
            <person name="Ohlen M."/>
            <person name="Cardew S."/>
            <person name="Jensie-Markopoulos S."/>
            <person name="Salva-Serra F."/>
            <person name="Jaen-Luchoro D."/>
            <person name="Karlsson R."/>
            <person name="Svensson-Stadler L."/>
            <person name="Chun J."/>
            <person name="Moore E."/>
        </authorList>
    </citation>
    <scope>NUCLEOTIDE SEQUENCE [LARGE SCALE GENOMIC DNA]</scope>
    <source>
        <strain evidence="3 4">CCUG 30977</strain>
    </source>
</reference>
<keyword evidence="1" id="KW-0812">Transmembrane</keyword>
<feature type="transmembrane region" description="Helical" evidence="1">
    <location>
        <begin position="21"/>
        <end position="42"/>
    </location>
</feature>
<evidence type="ECO:0000313" key="4">
    <source>
        <dbReference type="Proteomes" id="UP000430120"/>
    </source>
</evidence>
<evidence type="ECO:0000313" key="3">
    <source>
        <dbReference type="EMBL" id="KAB0584602.1"/>
    </source>
</evidence>
<protein>
    <recommendedName>
        <fullName evidence="2">Putative Flp pilus-assembly TadG-like N-terminal domain-containing protein</fullName>
    </recommendedName>
</protein>
<evidence type="ECO:0000259" key="2">
    <source>
        <dbReference type="Pfam" id="PF13400"/>
    </source>
</evidence>
<feature type="domain" description="Putative Flp pilus-assembly TadG-like N-terminal" evidence="2">
    <location>
        <begin position="21"/>
        <end position="67"/>
    </location>
</feature>
<dbReference type="AlphaFoldDB" id="A0A643FH78"/>
<gene>
    <name evidence="3" type="ORF">F7Q92_03580</name>
</gene>
<dbReference type="EMBL" id="VZPB01000005">
    <property type="protein sequence ID" value="KAB0584602.1"/>
    <property type="molecule type" value="Genomic_DNA"/>
</dbReference>
<dbReference type="OrthoDB" id="5493674at2"/>
<dbReference type="Proteomes" id="UP000430120">
    <property type="component" value="Unassembled WGS sequence"/>
</dbReference>
<keyword evidence="4" id="KW-1185">Reference proteome</keyword>
<name>A0A643FH78_IDEDE</name>
<sequence>MSRRQARRETRGLRSARASRGQALVWLLGTMAAAAAVLWGVYNIGQLTNGKQKAVNAADAAALAGATVEARTLNLMAYNNRSLIANEVFMIQTTALQGYMQYLSHTADNIEDYAKWIPYVGEVLSAILTTVEKVTAAIEKAMDVAIPAQVVVLEGLKKVTAATHGVLATTASLMADKAAADLVAANRAQFGTHMDAGVSVESRAAVKTFTTAQNLLKWKAFTKRYSGSERKDAADVLLASRDKFTGGPRPGSPLLTLNLGLMGFVKDGDTRLVSYDRWETEDTYEYWYWGLCGKPPLPCKKYEAIGWGRGNLDKPSSRGSTWSPGRDAQKRAYREGHAHGGWSGVPALYDVADKSASARETLGVDYMIAVRRERKATQTSSTMEVNKSVGSVAGDTDMDEQLLGQQLSALGKARVFFERPQAGIGDSTAGALVRHDGAKEYGSLYDPYWQARLQDVSYSEKLAYMTALGMSPTGAAAAAKVTPGGQ</sequence>
<keyword evidence="1" id="KW-1133">Transmembrane helix</keyword>
<comment type="caution">
    <text evidence="3">The sequence shown here is derived from an EMBL/GenBank/DDBJ whole genome shotgun (WGS) entry which is preliminary data.</text>
</comment>
<dbReference type="InterPro" id="IPR028087">
    <property type="entry name" value="Tad_N"/>
</dbReference>
<keyword evidence="1" id="KW-0472">Membrane</keyword>
<proteinExistence type="predicted"/>